<evidence type="ECO:0000313" key="1">
    <source>
        <dbReference type="EMBL" id="GAQ24031.1"/>
    </source>
</evidence>
<dbReference type="EMBL" id="DF976995">
    <property type="protein sequence ID" value="GAQ24031.1"/>
    <property type="molecule type" value="Genomic_DNA"/>
</dbReference>
<evidence type="ECO:0008006" key="3">
    <source>
        <dbReference type="Google" id="ProtNLM"/>
    </source>
</evidence>
<organism evidence="1">
    <name type="scientific">Tepidanaerobacter syntrophicus</name>
    <dbReference type="NCBI Taxonomy" id="224999"/>
    <lineage>
        <taxon>Bacteria</taxon>
        <taxon>Bacillati</taxon>
        <taxon>Bacillota</taxon>
        <taxon>Clostridia</taxon>
        <taxon>Thermosediminibacterales</taxon>
        <taxon>Tepidanaerobacteraceae</taxon>
        <taxon>Tepidanaerobacter</taxon>
    </lineage>
</organism>
<sequence>MDFIRIGGKLISISRIENTIQEMLILRQQGVSQADVAKKFNTDRTFLSRLESLGEIRKGKTIAIVGFPIKNTEELKQMAAQEGVDFTLIMNDKERWDFVYEKSGIELLNEVMGIIYQVRQYDVVILFGSDQRLRLFKALLDKEVIPVNIGKSPITEDVYVDPENLKEIIKTIKKED</sequence>
<gene>
    <name evidence="1" type="ORF">TSYNT_115</name>
</gene>
<accession>A0A0U9HJ52</accession>
<reference evidence="1" key="1">
    <citation type="journal article" date="2016" name="Genome Announc.">
        <title>Draft Genome Sequence of the Syntrophic Lactate-Degrading Bacterium Tepidanaerobacter syntrophicus JLT.</title>
        <authorList>
            <person name="Matsuura N."/>
            <person name="Ohashi A."/>
            <person name="Tourlousse D.M."/>
            <person name="Sekiguchi Y."/>
        </authorList>
    </citation>
    <scope>NUCLEOTIDE SEQUENCE [LARGE SCALE GENOMIC DNA]</scope>
    <source>
        <strain evidence="1">JL</strain>
    </source>
</reference>
<dbReference type="STRING" id="224999.GCA_001485475_00014"/>
<dbReference type="AlphaFoldDB" id="A0A0U9HJ52"/>
<dbReference type="OrthoDB" id="1808039at2"/>
<name>A0A0U9HJ52_9FIRM</name>
<proteinExistence type="predicted"/>
<dbReference type="Proteomes" id="UP000062160">
    <property type="component" value="Unassembled WGS sequence"/>
</dbReference>
<keyword evidence="2" id="KW-1185">Reference proteome</keyword>
<protein>
    <recommendedName>
        <fullName evidence="3">Transcriptional regulator</fullName>
    </recommendedName>
</protein>
<evidence type="ECO:0000313" key="2">
    <source>
        <dbReference type="Proteomes" id="UP000062160"/>
    </source>
</evidence>
<dbReference type="RefSeq" id="WP_059031046.1">
    <property type="nucleotide sequence ID" value="NZ_BSDN01000006.1"/>
</dbReference>